<evidence type="ECO:0000256" key="1">
    <source>
        <dbReference type="ARBA" id="ARBA00023015"/>
    </source>
</evidence>
<organism evidence="5 6">
    <name type="scientific">Rhizobium daejeonense</name>
    <dbReference type="NCBI Taxonomy" id="240521"/>
    <lineage>
        <taxon>Bacteria</taxon>
        <taxon>Pseudomonadati</taxon>
        <taxon>Pseudomonadota</taxon>
        <taxon>Alphaproteobacteria</taxon>
        <taxon>Hyphomicrobiales</taxon>
        <taxon>Rhizobiaceae</taxon>
        <taxon>Rhizobium/Agrobacterium group</taxon>
        <taxon>Rhizobium</taxon>
    </lineage>
</organism>
<dbReference type="SMART" id="SM00421">
    <property type="entry name" value="HTH_LUXR"/>
    <property type="match status" value="1"/>
</dbReference>
<dbReference type="AlphaFoldDB" id="A0A6M1S6T4"/>
<evidence type="ECO:0000259" key="4">
    <source>
        <dbReference type="PROSITE" id="PS50043"/>
    </source>
</evidence>
<dbReference type="Proteomes" id="UP000477849">
    <property type="component" value="Unassembled WGS sequence"/>
</dbReference>
<dbReference type="PROSITE" id="PS50043">
    <property type="entry name" value="HTH_LUXR_2"/>
    <property type="match status" value="1"/>
</dbReference>
<dbReference type="EMBL" id="JAAKZH010000008">
    <property type="protein sequence ID" value="NGO66021.1"/>
    <property type="molecule type" value="Genomic_DNA"/>
</dbReference>
<dbReference type="InterPro" id="IPR000792">
    <property type="entry name" value="Tscrpt_reg_LuxR_C"/>
</dbReference>
<dbReference type="SUPFAM" id="SSF46894">
    <property type="entry name" value="C-terminal effector domain of the bipartite response regulators"/>
    <property type="match status" value="1"/>
</dbReference>
<sequence>MKNLLFNRLSEACATASDQKSFGKALGRITRSYGFNGFAYLHLHGENPAVVTNYPREWQVNYLDRGYARLDPVVKAARAQMQAFSWSVDEDRRHGNGDIRKFCDEAVDFGIRSGLSVPIQTGHGKLGILTLSSSRPAHDSNGNDLDPIRAAAAAAFVHNKLIHTAVDGVIRPTTNLTHQELTCLYWSAEGKSMEDIATMEGLKYSTVRFYIEAAKKKLGTITLSQATAVATRWKLI</sequence>
<dbReference type="InterPro" id="IPR016032">
    <property type="entry name" value="Sig_transdc_resp-reg_C-effctor"/>
</dbReference>
<name>A0A6M1S6T4_9HYPH</name>
<accession>A0A6M1S6T4</accession>
<dbReference type="Pfam" id="PF00196">
    <property type="entry name" value="GerE"/>
    <property type="match status" value="1"/>
</dbReference>
<gene>
    <name evidence="5" type="ORF">G6N76_20390</name>
</gene>
<dbReference type="CDD" id="cd06170">
    <property type="entry name" value="LuxR_C_like"/>
    <property type="match status" value="1"/>
</dbReference>
<feature type="domain" description="HTH luxR-type" evidence="4">
    <location>
        <begin position="169"/>
        <end position="234"/>
    </location>
</feature>
<evidence type="ECO:0000313" key="6">
    <source>
        <dbReference type="Proteomes" id="UP000477849"/>
    </source>
</evidence>
<keyword evidence="2" id="KW-0238">DNA-binding</keyword>
<dbReference type="Gene3D" id="1.10.10.10">
    <property type="entry name" value="Winged helix-like DNA-binding domain superfamily/Winged helix DNA-binding domain"/>
    <property type="match status" value="1"/>
</dbReference>
<evidence type="ECO:0000256" key="3">
    <source>
        <dbReference type="ARBA" id="ARBA00023163"/>
    </source>
</evidence>
<keyword evidence="3" id="KW-0804">Transcription</keyword>
<keyword evidence="1" id="KW-0805">Transcription regulation</keyword>
<dbReference type="GO" id="GO:0006355">
    <property type="term" value="P:regulation of DNA-templated transcription"/>
    <property type="evidence" value="ECO:0007669"/>
    <property type="project" value="InterPro"/>
</dbReference>
<dbReference type="InterPro" id="IPR036693">
    <property type="entry name" value="TF_LuxR_autoind-bd_dom_sf"/>
</dbReference>
<evidence type="ECO:0000313" key="5">
    <source>
        <dbReference type="EMBL" id="NGO66021.1"/>
    </source>
</evidence>
<dbReference type="InterPro" id="IPR036388">
    <property type="entry name" value="WH-like_DNA-bd_sf"/>
</dbReference>
<proteinExistence type="predicted"/>
<reference evidence="5 6" key="1">
    <citation type="submission" date="2020-02" db="EMBL/GenBank/DDBJ databases">
        <title>Genome sequence of the type strain CCBAU10050 of Rhizobium daejeonense.</title>
        <authorList>
            <person name="Gao J."/>
            <person name="Sun J."/>
        </authorList>
    </citation>
    <scope>NUCLEOTIDE SEQUENCE [LARGE SCALE GENOMIC DNA]</scope>
    <source>
        <strain evidence="5 6">CCBAU10050</strain>
    </source>
</reference>
<dbReference type="Gene3D" id="3.30.450.80">
    <property type="entry name" value="Transcription factor LuxR-like, autoinducer-binding domain"/>
    <property type="match status" value="1"/>
</dbReference>
<dbReference type="Pfam" id="PF03472">
    <property type="entry name" value="Autoind_bind"/>
    <property type="match status" value="1"/>
</dbReference>
<evidence type="ECO:0000256" key="2">
    <source>
        <dbReference type="ARBA" id="ARBA00023125"/>
    </source>
</evidence>
<dbReference type="RefSeq" id="WP_163897135.1">
    <property type="nucleotide sequence ID" value="NZ_CP048424.1"/>
</dbReference>
<dbReference type="GO" id="GO:0003677">
    <property type="term" value="F:DNA binding"/>
    <property type="evidence" value="ECO:0007669"/>
    <property type="project" value="UniProtKB-KW"/>
</dbReference>
<dbReference type="SUPFAM" id="SSF75516">
    <property type="entry name" value="Pheromone-binding domain of LuxR-like quorum-sensing transcription factors"/>
    <property type="match status" value="1"/>
</dbReference>
<dbReference type="InterPro" id="IPR005143">
    <property type="entry name" value="TF_LuxR_autoind-bd_dom"/>
</dbReference>
<comment type="caution">
    <text evidence="5">The sequence shown here is derived from an EMBL/GenBank/DDBJ whole genome shotgun (WGS) entry which is preliminary data.</text>
</comment>
<keyword evidence="6" id="KW-1185">Reference proteome</keyword>
<protein>
    <submittedName>
        <fullName evidence="5">LuxR family transcriptional regulator</fullName>
    </submittedName>
</protein>